<dbReference type="Pfam" id="PF01408">
    <property type="entry name" value="GFO_IDH_MocA"/>
    <property type="match status" value="1"/>
</dbReference>
<reference evidence="2 3" key="1">
    <citation type="submission" date="2014-04" db="EMBL/GenBank/DDBJ databases">
        <title>Aquimarina sp. 22II-S11-z7 Genome Sequencing.</title>
        <authorList>
            <person name="Lai Q."/>
        </authorList>
    </citation>
    <scope>NUCLEOTIDE SEQUENCE [LARGE SCALE GENOMIC DNA]</scope>
    <source>
        <strain evidence="2 3">22II-S11-z7</strain>
    </source>
</reference>
<dbReference type="SUPFAM" id="SSF51735">
    <property type="entry name" value="NAD(P)-binding Rossmann-fold domains"/>
    <property type="match status" value="1"/>
</dbReference>
<dbReference type="AlphaFoldDB" id="A0A023BWZ9"/>
<evidence type="ECO:0000313" key="2">
    <source>
        <dbReference type="EMBL" id="EZH74178.1"/>
    </source>
</evidence>
<protein>
    <recommendedName>
        <fullName evidence="1">Gfo/Idh/MocA-like oxidoreductase N-terminal domain-containing protein</fullName>
    </recommendedName>
</protein>
<comment type="caution">
    <text evidence="2">The sequence shown here is derived from an EMBL/GenBank/DDBJ whole genome shotgun (WGS) entry which is preliminary data.</text>
</comment>
<dbReference type="PANTHER" id="PTHR43377">
    <property type="entry name" value="BILIVERDIN REDUCTASE A"/>
    <property type="match status" value="1"/>
</dbReference>
<gene>
    <name evidence="2" type="ORF">ATO12_15015</name>
</gene>
<dbReference type="RefSeq" id="WP_034241743.1">
    <property type="nucleotide sequence ID" value="NZ_AQRA01000004.1"/>
</dbReference>
<dbReference type="eggNOG" id="COG0673">
    <property type="taxonomic scope" value="Bacteria"/>
</dbReference>
<accession>A0A023BWZ9</accession>
<sequence>MSKIKIGIIGYGNWVKDAYIPALAYDGRADIVAISAKSDATIAAIKLQFGDTIDISNNYEDLLHSPSIDAIMIAVPDALHGKIVMEALDSGKAIFYEPPIGHTRDLIPKVLSKLVNASQITHADLELGLIPVIAKAAELIKNEAIGKIQTATIDLRSNWGPEPDQDTTNINRLSLWYVHVLNILLNATPSRVLIMDGYGTSGRRQTRSSGFFDYNGIWGELKVNIDSVDELVITVEIIGSKGDIFIDILTGELKLRTKEKSLIEHFPALQPYADWPGMRESITHFLDAVESGNPSFANAHLVAELQAIGMASEESKDTGNWAIVKSILP</sequence>
<evidence type="ECO:0000259" key="1">
    <source>
        <dbReference type="Pfam" id="PF01408"/>
    </source>
</evidence>
<dbReference type="SUPFAM" id="SSF55347">
    <property type="entry name" value="Glyceraldehyde-3-phosphate dehydrogenase-like, C-terminal domain"/>
    <property type="match status" value="1"/>
</dbReference>
<dbReference type="InterPro" id="IPR051450">
    <property type="entry name" value="Gfo/Idh/MocA_Oxidoreductases"/>
</dbReference>
<dbReference type="GO" id="GO:0000166">
    <property type="term" value="F:nucleotide binding"/>
    <property type="evidence" value="ECO:0007669"/>
    <property type="project" value="InterPro"/>
</dbReference>
<evidence type="ECO:0000313" key="3">
    <source>
        <dbReference type="Proteomes" id="UP000023541"/>
    </source>
</evidence>
<dbReference type="InterPro" id="IPR000683">
    <property type="entry name" value="Gfo/Idh/MocA-like_OxRdtase_N"/>
</dbReference>
<proteinExistence type="predicted"/>
<dbReference type="Proteomes" id="UP000023541">
    <property type="component" value="Unassembled WGS sequence"/>
</dbReference>
<dbReference type="EMBL" id="AQRA01000004">
    <property type="protein sequence ID" value="EZH74178.1"/>
    <property type="molecule type" value="Genomic_DNA"/>
</dbReference>
<feature type="domain" description="Gfo/Idh/MocA-like oxidoreductase N-terminal" evidence="1">
    <location>
        <begin position="4"/>
        <end position="103"/>
    </location>
</feature>
<keyword evidence="3" id="KW-1185">Reference proteome</keyword>
<dbReference type="PANTHER" id="PTHR43377:SF1">
    <property type="entry name" value="BILIVERDIN REDUCTASE A"/>
    <property type="match status" value="1"/>
</dbReference>
<dbReference type="InterPro" id="IPR036291">
    <property type="entry name" value="NAD(P)-bd_dom_sf"/>
</dbReference>
<dbReference type="STRING" id="1317122.ATO12_15015"/>
<dbReference type="OrthoDB" id="9815825at2"/>
<organism evidence="2 3">
    <name type="scientific">Aquimarina atlantica</name>
    <dbReference type="NCBI Taxonomy" id="1317122"/>
    <lineage>
        <taxon>Bacteria</taxon>
        <taxon>Pseudomonadati</taxon>
        <taxon>Bacteroidota</taxon>
        <taxon>Flavobacteriia</taxon>
        <taxon>Flavobacteriales</taxon>
        <taxon>Flavobacteriaceae</taxon>
        <taxon>Aquimarina</taxon>
    </lineage>
</organism>
<name>A0A023BWZ9_9FLAO</name>
<dbReference type="Gene3D" id="3.40.50.720">
    <property type="entry name" value="NAD(P)-binding Rossmann-like Domain"/>
    <property type="match status" value="1"/>
</dbReference>
<dbReference type="Gene3D" id="3.30.360.10">
    <property type="entry name" value="Dihydrodipicolinate Reductase, domain 2"/>
    <property type="match status" value="1"/>
</dbReference>